<dbReference type="OrthoDB" id="676141at2759"/>
<dbReference type="PANTHER" id="PTHR33673:SF36">
    <property type="entry name" value="MYB-LIKE PROTEIN Q"/>
    <property type="match status" value="1"/>
</dbReference>
<keyword evidence="3" id="KW-1185">Reference proteome</keyword>
<feature type="region of interest" description="Disordered" evidence="1">
    <location>
        <begin position="50"/>
        <end position="116"/>
    </location>
</feature>
<evidence type="ECO:0000313" key="3">
    <source>
        <dbReference type="Proteomes" id="UP000325577"/>
    </source>
</evidence>
<protein>
    <submittedName>
        <fullName evidence="2">Uncharacterized protein</fullName>
    </submittedName>
</protein>
<evidence type="ECO:0000313" key="2">
    <source>
        <dbReference type="EMBL" id="KAA8530438.1"/>
    </source>
</evidence>
<dbReference type="PANTHER" id="PTHR33673">
    <property type="entry name" value="SUPPRESSOR SRP40-LIKE PROTEIN"/>
    <property type="match status" value="1"/>
</dbReference>
<dbReference type="EMBL" id="CM018043">
    <property type="protein sequence ID" value="KAA8530438.1"/>
    <property type="molecule type" value="Genomic_DNA"/>
</dbReference>
<feature type="compositionally biased region" description="Polar residues" evidence="1">
    <location>
        <begin position="88"/>
        <end position="109"/>
    </location>
</feature>
<accession>A0A5J5AJR0</accession>
<name>A0A5J5AJR0_9ASTE</name>
<feature type="region of interest" description="Disordered" evidence="1">
    <location>
        <begin position="195"/>
        <end position="229"/>
    </location>
</feature>
<evidence type="ECO:0000256" key="1">
    <source>
        <dbReference type="SAM" id="MobiDB-lite"/>
    </source>
</evidence>
<gene>
    <name evidence="2" type="ORF">F0562_005147</name>
</gene>
<organism evidence="2 3">
    <name type="scientific">Nyssa sinensis</name>
    <dbReference type="NCBI Taxonomy" id="561372"/>
    <lineage>
        <taxon>Eukaryota</taxon>
        <taxon>Viridiplantae</taxon>
        <taxon>Streptophyta</taxon>
        <taxon>Embryophyta</taxon>
        <taxon>Tracheophyta</taxon>
        <taxon>Spermatophyta</taxon>
        <taxon>Magnoliopsida</taxon>
        <taxon>eudicotyledons</taxon>
        <taxon>Gunneridae</taxon>
        <taxon>Pentapetalae</taxon>
        <taxon>asterids</taxon>
        <taxon>Cornales</taxon>
        <taxon>Nyssaceae</taxon>
        <taxon>Nyssa</taxon>
    </lineage>
</organism>
<reference evidence="2 3" key="1">
    <citation type="submission" date="2019-09" db="EMBL/GenBank/DDBJ databases">
        <title>A chromosome-level genome assembly of the Chinese tupelo Nyssa sinensis.</title>
        <authorList>
            <person name="Yang X."/>
            <person name="Kang M."/>
            <person name="Yang Y."/>
            <person name="Xiong H."/>
            <person name="Wang M."/>
            <person name="Zhang Z."/>
            <person name="Wang Z."/>
            <person name="Wu H."/>
            <person name="Ma T."/>
            <person name="Liu J."/>
            <person name="Xi Z."/>
        </authorList>
    </citation>
    <scope>NUCLEOTIDE SEQUENCE [LARGE SCALE GENOMIC DNA]</scope>
    <source>
        <strain evidence="2">J267</strain>
        <tissue evidence="2">Leaf</tissue>
    </source>
</reference>
<feature type="compositionally biased region" description="Polar residues" evidence="1">
    <location>
        <begin position="50"/>
        <end position="78"/>
    </location>
</feature>
<dbReference type="AlphaFoldDB" id="A0A5J5AJR0"/>
<proteinExistence type="predicted"/>
<dbReference type="Proteomes" id="UP000325577">
    <property type="component" value="Linkage Group LG2"/>
</dbReference>
<sequence length="229" mass="24667">MGMEVASIQGCILSRYVITVIHLFKEKCQALLHLLLLILYWNQMAKRTVSTKSEQEGNSSSIDVSPQTPEWSMVSGSPRSGPGFESSPGVTGQSPDWSMQGASPRQSPPIQMMGRPTGYDPNRIPSSIFGGKPASPMDWSVASNESLFSINMGNNSFSRDRAILLGKSGELTTINESNNSPFSPHPVTDAEFNELNNFPSSLPTVPESAADNDRKGADMGKSQVKAGSI</sequence>